<comment type="caution">
    <text evidence="1">The sequence shown here is derived from an EMBL/GenBank/DDBJ whole genome shotgun (WGS) entry which is preliminary data.</text>
</comment>
<gene>
    <name evidence="1" type="ORF">HDF16_004957</name>
</gene>
<dbReference type="EMBL" id="JACHIP010000010">
    <property type="protein sequence ID" value="MBB5060221.1"/>
    <property type="molecule type" value="Genomic_DNA"/>
</dbReference>
<evidence type="ECO:0000313" key="2">
    <source>
        <dbReference type="Proteomes" id="UP000540989"/>
    </source>
</evidence>
<sequence length="57" mass="6130">MLQASIFLTLQDTLYRVNFSLLLIGVMAIADEVDSQLAQAMTAYVAATNVDALPNIA</sequence>
<reference evidence="1 2" key="1">
    <citation type="submission" date="2020-08" db="EMBL/GenBank/DDBJ databases">
        <title>Genomic Encyclopedia of Type Strains, Phase IV (KMG-V): Genome sequencing to study the core and pangenomes of soil and plant-associated prokaryotes.</title>
        <authorList>
            <person name="Whitman W."/>
        </authorList>
    </citation>
    <scope>NUCLEOTIDE SEQUENCE [LARGE SCALE GENOMIC DNA]</scope>
    <source>
        <strain evidence="1 2">M8UP14</strain>
    </source>
</reference>
<evidence type="ECO:0008006" key="3">
    <source>
        <dbReference type="Google" id="ProtNLM"/>
    </source>
</evidence>
<name>A0A7W7ZJA4_9BACT</name>
<dbReference type="RefSeq" id="WP_246409876.1">
    <property type="nucleotide sequence ID" value="NZ_JACHIP010000010.1"/>
</dbReference>
<evidence type="ECO:0000313" key="1">
    <source>
        <dbReference type="EMBL" id="MBB5060221.1"/>
    </source>
</evidence>
<organism evidence="1 2">
    <name type="scientific">Granulicella aggregans</name>
    <dbReference type="NCBI Taxonomy" id="474949"/>
    <lineage>
        <taxon>Bacteria</taxon>
        <taxon>Pseudomonadati</taxon>
        <taxon>Acidobacteriota</taxon>
        <taxon>Terriglobia</taxon>
        <taxon>Terriglobales</taxon>
        <taxon>Acidobacteriaceae</taxon>
        <taxon>Granulicella</taxon>
    </lineage>
</organism>
<keyword evidence="2" id="KW-1185">Reference proteome</keyword>
<dbReference type="AlphaFoldDB" id="A0A7W7ZJA4"/>
<proteinExistence type="predicted"/>
<accession>A0A7W7ZJA4</accession>
<protein>
    <recommendedName>
        <fullName evidence="3">MFS transporter</fullName>
    </recommendedName>
</protein>
<dbReference type="Proteomes" id="UP000540989">
    <property type="component" value="Unassembled WGS sequence"/>
</dbReference>